<comment type="caution">
    <text evidence="13">The sequence shown here is derived from an EMBL/GenBank/DDBJ whole genome shotgun (WGS) entry which is preliminary data.</text>
</comment>
<dbReference type="Gene3D" id="2.60.40.2070">
    <property type="match status" value="1"/>
</dbReference>
<dbReference type="InterPro" id="IPR025949">
    <property type="entry name" value="PapC-like_C"/>
</dbReference>
<evidence type="ECO:0000256" key="4">
    <source>
        <dbReference type="ARBA" id="ARBA00022452"/>
    </source>
</evidence>
<dbReference type="SUPFAM" id="SSF141729">
    <property type="entry name" value="FimD N-terminal domain-like"/>
    <property type="match status" value="1"/>
</dbReference>
<evidence type="ECO:0000256" key="5">
    <source>
        <dbReference type="ARBA" id="ARBA00022692"/>
    </source>
</evidence>
<dbReference type="PANTHER" id="PTHR30451:SF5">
    <property type="entry name" value="SLR0019 PROTEIN"/>
    <property type="match status" value="1"/>
</dbReference>
<evidence type="ECO:0000256" key="6">
    <source>
        <dbReference type="ARBA" id="ARBA00022729"/>
    </source>
</evidence>
<dbReference type="Pfam" id="PF13953">
    <property type="entry name" value="PapC_C"/>
    <property type="match status" value="1"/>
</dbReference>
<dbReference type="AlphaFoldDB" id="A0A0P9YYQ2"/>
<dbReference type="GO" id="GO:0009279">
    <property type="term" value="C:cell outer membrane"/>
    <property type="evidence" value="ECO:0007669"/>
    <property type="project" value="UniProtKB-SubCell"/>
</dbReference>
<dbReference type="PANTHER" id="PTHR30451">
    <property type="entry name" value="OUTER MEMBRANE USHER PROTEIN"/>
    <property type="match status" value="1"/>
</dbReference>
<keyword evidence="4" id="KW-1134">Transmembrane beta strand</keyword>
<dbReference type="PROSITE" id="PS01151">
    <property type="entry name" value="FIMBRIAL_USHER"/>
    <property type="match status" value="1"/>
</dbReference>
<keyword evidence="6" id="KW-0732">Signal</keyword>
<dbReference type="InterPro" id="IPR043142">
    <property type="entry name" value="PapC-like_C_sf"/>
</dbReference>
<sequence length="837" mass="91047">MTLLPESGLIPVRLRFMRLLLVCGSGALILKPSSSAAATLQFQSGFLRQGPGYSSDAGVQALDSLTDTQDLVPGSYWIEIYVNTRYFGQRQIRFIQRPTGEGLVPCFSSPMLEQMGLRVESLAEPALLQEQCVDLLRLVPGSQIEFDGGRLQLSLSVPQVAMRRDMIGQVDPALWDHGINAAFFSYQASAQQSTATHTGSRNSADLYLNSGINLGAWRLRSNQSIRHDEEGGRQWKRAYAYAQRDLPGTHANLTLGETYTAGDVFASVPIEGALIRTDQEMLPDALQGYAPVIRGVAQSRAKLEVLQNGYPIYSTYVSAGPYVIDDLTTAGSGELEVVLTEADGQVRRFIQPYATISNLLREGVWRYSAALGRYNGARDSEQPWLWQGTLAMGIGWNSTLYGGLMTSDIYHAGALGISRDMGQLGALAFDLTHSRAETDRLDESSVQGMSYAIKYGKAFATDTSLRFAGYRYSTEGYRDFDEAVRQRDQRSTFSGSRRSRLEASIHQRIGSRSSLGMTLSQQDYWGTRSEQRQYQFNFNTRYAGITYNLYASQSLSEGRNRNSDRQIGLSLSMPLDIGHSSNVTFDTQSSGSRHSQRASLSGSLDDNRLSYRTSLSSDDGHQRSVGVSAGYQAAFGSVGAGVTQGTGYRSTSINANGAVLLHADGIELGPNLGDTIALVQVPGTPGVGILNATGVETNHQGYALVPYLRPYRYNQIALQTDQLGPEVEIENGSAQVVPTRGAVIKTTFAARTVTRLIITARTAGGQPLPFGARISDATGKPLGIAGQGGQVLIATDARPQTLDVRWGEQGEPQCQLHIDPASMPQTDGYRLQELTCT</sequence>
<feature type="region of interest" description="Disordered" evidence="10">
    <location>
        <begin position="582"/>
        <end position="604"/>
    </location>
</feature>
<dbReference type="GO" id="GO:0015473">
    <property type="term" value="F:fimbrial usher porin activity"/>
    <property type="evidence" value="ECO:0007669"/>
    <property type="project" value="InterPro"/>
</dbReference>
<evidence type="ECO:0000313" key="13">
    <source>
        <dbReference type="EMBL" id="KPY51527.1"/>
    </source>
</evidence>
<keyword evidence="5 9" id="KW-0812">Transmembrane</keyword>
<keyword evidence="3 9" id="KW-0813">Transport</keyword>
<feature type="domain" description="PapC N-terminal" evidence="12">
    <location>
        <begin position="41"/>
        <end position="189"/>
    </location>
</feature>
<dbReference type="EMBL" id="LJRF01000012">
    <property type="protein sequence ID" value="KPY51527.1"/>
    <property type="molecule type" value="Genomic_DNA"/>
</dbReference>
<keyword evidence="9" id="KW-1029">Fimbrium biogenesis</keyword>
<evidence type="ECO:0000256" key="1">
    <source>
        <dbReference type="ARBA" id="ARBA00004571"/>
    </source>
</evidence>
<name>A0A0P9YYQ2_PSESI</name>
<reference evidence="13 14" key="1">
    <citation type="submission" date="2015-09" db="EMBL/GenBank/DDBJ databases">
        <title>Genome announcement of multiple Pseudomonas syringae strains.</title>
        <authorList>
            <person name="Thakur S."/>
            <person name="Wang P.W."/>
            <person name="Gong Y."/>
            <person name="Weir B.S."/>
            <person name="Guttman D.S."/>
        </authorList>
    </citation>
    <scope>NUCLEOTIDE SEQUENCE [LARGE SCALE GENOMIC DNA]</scope>
    <source>
        <strain evidence="13 14">ICMP3882</strain>
    </source>
</reference>
<evidence type="ECO:0000259" key="11">
    <source>
        <dbReference type="Pfam" id="PF13953"/>
    </source>
</evidence>
<evidence type="ECO:0000313" key="14">
    <source>
        <dbReference type="Proteomes" id="UP000050554"/>
    </source>
</evidence>
<keyword evidence="7 9" id="KW-0472">Membrane</keyword>
<dbReference type="InterPro" id="IPR037224">
    <property type="entry name" value="PapC_N_sf"/>
</dbReference>
<comment type="similarity">
    <text evidence="2 9">Belongs to the fimbrial export usher family.</text>
</comment>
<comment type="subcellular location">
    <subcellularLocation>
        <location evidence="1 9">Cell outer membrane</location>
        <topology evidence="1 9">Multi-pass membrane protein</topology>
    </subcellularLocation>
</comment>
<dbReference type="InterPro" id="IPR025885">
    <property type="entry name" value="PapC_N"/>
</dbReference>
<evidence type="ECO:0000256" key="10">
    <source>
        <dbReference type="SAM" id="MobiDB-lite"/>
    </source>
</evidence>
<proteinExistence type="inferred from homology"/>
<evidence type="ECO:0000256" key="3">
    <source>
        <dbReference type="ARBA" id="ARBA00022448"/>
    </source>
</evidence>
<protein>
    <submittedName>
        <fullName evidence="13">Fimbrial bioproteinsis outer membrane usher protein</fullName>
    </submittedName>
</protein>
<dbReference type="RefSeq" id="WP_004882551.1">
    <property type="nucleotide sequence ID" value="NZ_LJRF01000012.1"/>
</dbReference>
<evidence type="ECO:0000256" key="2">
    <source>
        <dbReference type="ARBA" id="ARBA00008064"/>
    </source>
</evidence>
<dbReference type="InterPro" id="IPR018030">
    <property type="entry name" value="Fimbrial_membr_usher_CS"/>
</dbReference>
<keyword evidence="8 9" id="KW-0998">Cell outer membrane</keyword>
<feature type="domain" description="PapC-like C-terminal" evidence="11">
    <location>
        <begin position="757"/>
        <end position="819"/>
    </location>
</feature>
<dbReference type="GO" id="GO:0009297">
    <property type="term" value="P:pilus assembly"/>
    <property type="evidence" value="ECO:0007669"/>
    <property type="project" value="InterPro"/>
</dbReference>
<dbReference type="Gene3D" id="2.60.40.3110">
    <property type="match status" value="1"/>
</dbReference>
<dbReference type="Gene3D" id="3.10.20.410">
    <property type="match status" value="1"/>
</dbReference>
<dbReference type="InterPro" id="IPR042186">
    <property type="entry name" value="FimD_plug_dom"/>
</dbReference>
<dbReference type="Pfam" id="PF13954">
    <property type="entry name" value="PapC_N"/>
    <property type="match status" value="1"/>
</dbReference>
<gene>
    <name evidence="13" type="ORF">ALO47_03851</name>
</gene>
<dbReference type="Pfam" id="PF00577">
    <property type="entry name" value="Usher"/>
    <property type="match status" value="1"/>
</dbReference>
<evidence type="ECO:0000259" key="12">
    <source>
        <dbReference type="Pfam" id="PF13954"/>
    </source>
</evidence>
<accession>A0A0P9YYQ2</accession>
<evidence type="ECO:0000256" key="9">
    <source>
        <dbReference type="RuleBase" id="RU003884"/>
    </source>
</evidence>
<evidence type="ECO:0000256" key="7">
    <source>
        <dbReference type="ARBA" id="ARBA00023136"/>
    </source>
</evidence>
<dbReference type="Gene3D" id="2.60.40.2610">
    <property type="entry name" value="Outer membrane usher protein FimD, plug domain"/>
    <property type="match status" value="1"/>
</dbReference>
<dbReference type="Proteomes" id="UP000050554">
    <property type="component" value="Unassembled WGS sequence"/>
</dbReference>
<organism evidence="13 14">
    <name type="scientific">Pseudomonas syringae pv. ribicola</name>
    <dbReference type="NCBI Taxonomy" id="55398"/>
    <lineage>
        <taxon>Bacteria</taxon>
        <taxon>Pseudomonadati</taxon>
        <taxon>Pseudomonadota</taxon>
        <taxon>Gammaproteobacteria</taxon>
        <taxon>Pseudomonadales</taxon>
        <taxon>Pseudomonadaceae</taxon>
        <taxon>Pseudomonas</taxon>
    </lineage>
</organism>
<dbReference type="InterPro" id="IPR000015">
    <property type="entry name" value="Fimb_usher"/>
</dbReference>
<evidence type="ECO:0000256" key="8">
    <source>
        <dbReference type="ARBA" id="ARBA00023237"/>
    </source>
</evidence>
<dbReference type="PATRIC" id="fig|55398.3.peg.4816"/>